<evidence type="ECO:0000313" key="2">
    <source>
        <dbReference type="Proteomes" id="UP000183557"/>
    </source>
</evidence>
<name>A0A1I3RL25_HALDA</name>
<accession>A0A1I3RL25</accession>
<evidence type="ECO:0000313" key="1">
    <source>
        <dbReference type="EMBL" id="SFJ46948.1"/>
    </source>
</evidence>
<dbReference type="Proteomes" id="UP000183557">
    <property type="component" value="Unassembled WGS sequence"/>
</dbReference>
<protein>
    <submittedName>
        <fullName evidence="1">Uncharacterized protein</fullName>
    </submittedName>
</protein>
<reference evidence="2" key="1">
    <citation type="submission" date="2016-10" db="EMBL/GenBank/DDBJ databases">
        <authorList>
            <person name="Varghese N."/>
            <person name="Submissions S."/>
        </authorList>
    </citation>
    <scope>NUCLEOTIDE SEQUENCE [LARGE SCALE GENOMIC DNA]</scope>
    <source>
        <strain evidence="2">CGMCC 1.3704</strain>
    </source>
</reference>
<sequence>MRASFFGVRVVCGWRDIRDFCQNIRNFGAYIRDFCKYIRNFDTFIRISIYHL</sequence>
<organism evidence="1 2">
    <name type="scientific">Halobacillus dabanensis</name>
    <dbReference type="NCBI Taxonomy" id="240302"/>
    <lineage>
        <taxon>Bacteria</taxon>
        <taxon>Bacillati</taxon>
        <taxon>Bacillota</taxon>
        <taxon>Bacilli</taxon>
        <taxon>Bacillales</taxon>
        <taxon>Bacillaceae</taxon>
        <taxon>Halobacillus</taxon>
    </lineage>
</organism>
<dbReference type="AlphaFoldDB" id="A0A1I3RL25"/>
<gene>
    <name evidence="1" type="ORF">SAMN04487936_102297</name>
</gene>
<proteinExistence type="predicted"/>
<dbReference type="EMBL" id="FOSB01000002">
    <property type="protein sequence ID" value="SFJ46948.1"/>
    <property type="molecule type" value="Genomic_DNA"/>
</dbReference>
<keyword evidence="2" id="KW-1185">Reference proteome</keyword>